<keyword evidence="2 3" id="KW-0732">Signal</keyword>
<feature type="domain" description="SbsA Ig-like" evidence="4">
    <location>
        <begin position="156"/>
        <end position="261"/>
    </location>
</feature>
<evidence type="ECO:0000256" key="2">
    <source>
        <dbReference type="ARBA" id="ARBA00022729"/>
    </source>
</evidence>
<dbReference type="Pfam" id="PF11999">
    <property type="entry name" value="Ice_binding"/>
    <property type="match status" value="1"/>
</dbReference>
<feature type="domain" description="SbsA Ig-like" evidence="4">
    <location>
        <begin position="266"/>
        <end position="370"/>
    </location>
</feature>
<dbReference type="InterPro" id="IPR021884">
    <property type="entry name" value="Ice-bd_prot"/>
</dbReference>
<proteinExistence type="inferred from homology"/>
<evidence type="ECO:0000313" key="6">
    <source>
        <dbReference type="Proteomes" id="UP000317550"/>
    </source>
</evidence>
<dbReference type="KEGG" id="cari:FNU76_03575"/>
<evidence type="ECO:0000256" key="3">
    <source>
        <dbReference type="SAM" id="SignalP"/>
    </source>
</evidence>
<sequence>MNTMARYTRKLGECTALLLVALLAACGGDDGSPDPILGTGGVVPIAPTVTAVAPTPNATAVPINTKIITAAFSKAMDPNTLTSTSFTLTCPATATQTGSVTYKALGSVASLTLANNLPARTTCTATITTGAKDTGGIALASNFSWTFTTGIDAAVDITAPTVSSIIPLANATGVALNSRITASFSEPMDPLTIDTNHFSLACPVGTPVAGTTGYTVSGNVATFIPNSPLPANITCTATITTGVRDVAANAMAAPFTWTFTTGTTGDTTAPTVTSTLPLLGANNVATNTQITATFSEAMAPLTFNSASFKLACPANTPVAGTVGYAVNSRVATFVPINPLPSGATCLATISTAVTDVAMNAMVMPYSWQFTIGVVADNTAPTLLSTFPAANATNVGTDTLVTVLFSEAMSPLTLTTTQFTLLNGNASVAGTVQYDATSHIATFTPLAPLMNSTTYTAQIYRGVTDVRGNELAIGPVPNNWTFTTAAAPVFEPAVPLGTVAPFGTFGGTAGMTNTGTLTLINGNIGTTATGTSAITGFHDTAGDIYTQTPANIGAVNGTIYTCTNSTTGPTSAGANAPACAIATQARLDAQTAYQALVAMPPGANPGGNLAGLTLTPGVYTAPSGSFLIQGGDLTLDAQGNANAVFVFQMSSTLGVGGPGAAFPQSIILTGGALAKNVYWQVGSAAIINAAGGGTMVGTIIAQSGVAFSTAGNTSILTLNGRALSLGAAITLVDTVINVPAP</sequence>
<dbReference type="AlphaFoldDB" id="A0A516SBI0"/>
<comment type="similarity">
    <text evidence="1">Belongs to the ice-binding protein family.</text>
</comment>
<dbReference type="PROSITE" id="PS51257">
    <property type="entry name" value="PROKAR_LIPOPROTEIN"/>
    <property type="match status" value="1"/>
</dbReference>
<evidence type="ECO:0000259" key="4">
    <source>
        <dbReference type="Pfam" id="PF13205"/>
    </source>
</evidence>
<dbReference type="InterPro" id="IPR014755">
    <property type="entry name" value="Cu-Rt/internalin_Ig-like"/>
</dbReference>
<protein>
    <submittedName>
        <fullName evidence="5">DUF3494 domain-containing protein</fullName>
    </submittedName>
</protein>
<feature type="chain" id="PRO_5027657384" evidence="3">
    <location>
        <begin position="26"/>
        <end position="740"/>
    </location>
</feature>
<dbReference type="Proteomes" id="UP000317550">
    <property type="component" value="Chromosome"/>
</dbReference>
<organism evidence="5 6">
    <name type="scientific">Chitinimonas arctica</name>
    <dbReference type="NCBI Taxonomy" id="2594795"/>
    <lineage>
        <taxon>Bacteria</taxon>
        <taxon>Pseudomonadati</taxon>
        <taxon>Pseudomonadota</taxon>
        <taxon>Betaproteobacteria</taxon>
        <taxon>Neisseriales</taxon>
        <taxon>Chitinibacteraceae</taxon>
        <taxon>Chitinimonas</taxon>
    </lineage>
</organism>
<name>A0A516SBI0_9NEIS</name>
<feature type="domain" description="SbsA Ig-like" evidence="4">
    <location>
        <begin position="376"/>
        <end position="483"/>
    </location>
</feature>
<dbReference type="EMBL" id="CP041730">
    <property type="protein sequence ID" value="QDQ25507.1"/>
    <property type="molecule type" value="Genomic_DNA"/>
</dbReference>
<dbReference type="Pfam" id="PF13205">
    <property type="entry name" value="Big_5"/>
    <property type="match status" value="4"/>
</dbReference>
<reference evidence="6" key="1">
    <citation type="submission" date="2019-07" db="EMBL/GenBank/DDBJ databases">
        <title>Chitinimonas sp. nov., isolated from Ny-Alesund, arctica soil.</title>
        <authorList>
            <person name="Xu Q."/>
            <person name="Peng F."/>
        </authorList>
    </citation>
    <scope>NUCLEOTIDE SEQUENCE [LARGE SCALE GENOMIC DNA]</scope>
    <source>
        <strain evidence="6">R3-44</strain>
    </source>
</reference>
<dbReference type="Gene3D" id="2.60.40.1220">
    <property type="match status" value="4"/>
</dbReference>
<evidence type="ECO:0000313" key="5">
    <source>
        <dbReference type="EMBL" id="QDQ25507.1"/>
    </source>
</evidence>
<feature type="signal peptide" evidence="3">
    <location>
        <begin position="1"/>
        <end position="25"/>
    </location>
</feature>
<dbReference type="InterPro" id="IPR032812">
    <property type="entry name" value="SbsA_Ig"/>
</dbReference>
<accession>A0A516SBI0</accession>
<dbReference type="OrthoDB" id="505641at2"/>
<feature type="domain" description="SbsA Ig-like" evidence="4">
    <location>
        <begin position="45"/>
        <end position="149"/>
    </location>
</feature>
<keyword evidence="6" id="KW-1185">Reference proteome</keyword>
<gene>
    <name evidence="5" type="ORF">FNU76_03575</name>
</gene>
<evidence type="ECO:0000256" key="1">
    <source>
        <dbReference type="ARBA" id="ARBA00005445"/>
    </source>
</evidence>